<dbReference type="InterPro" id="IPR012349">
    <property type="entry name" value="Split_barrel_FMN-bd"/>
</dbReference>
<dbReference type="GO" id="GO:0016491">
    <property type="term" value="F:oxidoreductase activity"/>
    <property type="evidence" value="ECO:0007669"/>
    <property type="project" value="InterPro"/>
</dbReference>
<comment type="catalytic activity">
    <reaction evidence="2">
        <text>oxidized coenzyme F420-(gamma-L-Glu)(n) + a quinol + H(+) = reduced coenzyme F420-(gamma-L-Glu)(n) + a quinone</text>
        <dbReference type="Rhea" id="RHEA:39663"/>
        <dbReference type="Rhea" id="RHEA-COMP:12939"/>
        <dbReference type="Rhea" id="RHEA-COMP:14378"/>
        <dbReference type="ChEBI" id="CHEBI:15378"/>
        <dbReference type="ChEBI" id="CHEBI:24646"/>
        <dbReference type="ChEBI" id="CHEBI:132124"/>
        <dbReference type="ChEBI" id="CHEBI:133980"/>
        <dbReference type="ChEBI" id="CHEBI:139511"/>
    </reaction>
</comment>
<evidence type="ECO:0000256" key="2">
    <source>
        <dbReference type="ARBA" id="ARBA00049106"/>
    </source>
</evidence>
<dbReference type="GO" id="GO:0070967">
    <property type="term" value="F:coenzyme F420 binding"/>
    <property type="evidence" value="ECO:0007669"/>
    <property type="project" value="TreeGrafter"/>
</dbReference>
<evidence type="ECO:0000313" key="3">
    <source>
        <dbReference type="EMBL" id="SVB86140.1"/>
    </source>
</evidence>
<evidence type="ECO:0008006" key="4">
    <source>
        <dbReference type="Google" id="ProtNLM"/>
    </source>
</evidence>
<dbReference type="Pfam" id="PF04075">
    <property type="entry name" value="F420H2_quin_red"/>
    <property type="match status" value="1"/>
</dbReference>
<accession>A0A382HFR8</accession>
<sequence length="143" mass="16237">MTQYIPSPSTWVAEQVELYEKSNGGKGNTIAGFPVVIVTNTGRRTGAVRKTPLIRVKDGNNYILIASQGGSPNNPHWYYNLKASSAVKIQDCSLVYEMKVTEIFNSEQRNRLWKIAVKTYHPYEDYQNKTTRLIPIFLAKPIK</sequence>
<dbReference type="EMBL" id="UINC01061018">
    <property type="protein sequence ID" value="SVB86140.1"/>
    <property type="molecule type" value="Genomic_DNA"/>
</dbReference>
<dbReference type="Gene3D" id="2.30.110.10">
    <property type="entry name" value="Electron Transport, Fmn-binding Protein, Chain A"/>
    <property type="match status" value="1"/>
</dbReference>
<proteinExistence type="inferred from homology"/>
<gene>
    <name evidence="3" type="ORF">METZ01_LOCUS238994</name>
</gene>
<dbReference type="PANTHER" id="PTHR39428">
    <property type="entry name" value="F420H(2)-DEPENDENT QUINONE REDUCTASE RV1261C"/>
    <property type="match status" value="1"/>
</dbReference>
<dbReference type="NCBIfam" id="TIGR00026">
    <property type="entry name" value="hi_GC_TIGR00026"/>
    <property type="match status" value="1"/>
</dbReference>
<organism evidence="3">
    <name type="scientific">marine metagenome</name>
    <dbReference type="NCBI Taxonomy" id="408172"/>
    <lineage>
        <taxon>unclassified sequences</taxon>
        <taxon>metagenomes</taxon>
        <taxon>ecological metagenomes</taxon>
    </lineage>
</organism>
<dbReference type="AlphaFoldDB" id="A0A382HFR8"/>
<comment type="similarity">
    <text evidence="1">Belongs to the F420H(2)-dependent quinone reductase family.</text>
</comment>
<dbReference type="PANTHER" id="PTHR39428:SF3">
    <property type="entry name" value="DEAZAFLAVIN-DEPENDENT NITROREDUCTASE"/>
    <property type="match status" value="1"/>
</dbReference>
<name>A0A382HFR8_9ZZZZ</name>
<reference evidence="3" key="1">
    <citation type="submission" date="2018-05" db="EMBL/GenBank/DDBJ databases">
        <authorList>
            <person name="Lanie J.A."/>
            <person name="Ng W.-L."/>
            <person name="Kazmierczak K.M."/>
            <person name="Andrzejewski T.M."/>
            <person name="Davidsen T.M."/>
            <person name="Wayne K.J."/>
            <person name="Tettelin H."/>
            <person name="Glass J.I."/>
            <person name="Rusch D."/>
            <person name="Podicherti R."/>
            <person name="Tsui H.-C.T."/>
            <person name="Winkler M.E."/>
        </authorList>
    </citation>
    <scope>NUCLEOTIDE SEQUENCE</scope>
</reference>
<dbReference type="GO" id="GO:0005886">
    <property type="term" value="C:plasma membrane"/>
    <property type="evidence" value="ECO:0007669"/>
    <property type="project" value="TreeGrafter"/>
</dbReference>
<protein>
    <recommendedName>
        <fullName evidence="4">Nitroreductase domain-containing protein</fullName>
    </recommendedName>
</protein>
<dbReference type="InterPro" id="IPR004378">
    <property type="entry name" value="F420H2_quin_Rdtase"/>
</dbReference>
<evidence type="ECO:0000256" key="1">
    <source>
        <dbReference type="ARBA" id="ARBA00008710"/>
    </source>
</evidence>